<accession>A0A5B0S2Y4</accession>
<protein>
    <submittedName>
        <fullName evidence="1">Uncharacterized protein</fullName>
    </submittedName>
</protein>
<sequence>MNMTALKILRPSKSYKHTETALNQELITRASTKKPIHHSCSNPCLPNPASKYNHPMNVVRSISDTTMIPNPPQNLTTMEHYPNRLPIRVRSSLGQAFIFYANSSEHSQP</sequence>
<name>A0A5B0S2Y4_PUCGR</name>
<evidence type="ECO:0000313" key="1">
    <source>
        <dbReference type="EMBL" id="KAA1132310.1"/>
    </source>
</evidence>
<dbReference type="AlphaFoldDB" id="A0A5B0S2Y4"/>
<organism evidence="1 2">
    <name type="scientific">Puccinia graminis f. sp. tritici</name>
    <dbReference type="NCBI Taxonomy" id="56615"/>
    <lineage>
        <taxon>Eukaryota</taxon>
        <taxon>Fungi</taxon>
        <taxon>Dikarya</taxon>
        <taxon>Basidiomycota</taxon>
        <taxon>Pucciniomycotina</taxon>
        <taxon>Pucciniomycetes</taxon>
        <taxon>Pucciniales</taxon>
        <taxon>Pucciniaceae</taxon>
        <taxon>Puccinia</taxon>
    </lineage>
</organism>
<dbReference type="EMBL" id="VDEP01000084">
    <property type="protein sequence ID" value="KAA1132310.1"/>
    <property type="molecule type" value="Genomic_DNA"/>
</dbReference>
<dbReference type="Proteomes" id="UP000325313">
    <property type="component" value="Unassembled WGS sequence"/>
</dbReference>
<evidence type="ECO:0000313" key="2">
    <source>
        <dbReference type="Proteomes" id="UP000325313"/>
    </source>
</evidence>
<proteinExistence type="predicted"/>
<comment type="caution">
    <text evidence="1">The sequence shown here is derived from an EMBL/GenBank/DDBJ whole genome shotgun (WGS) entry which is preliminary data.</text>
</comment>
<gene>
    <name evidence="1" type="ORF">PGTUg99_003060</name>
</gene>
<reference evidence="1 2" key="1">
    <citation type="submission" date="2019-05" db="EMBL/GenBank/DDBJ databases">
        <title>Emergence of the Ug99 lineage of the wheat stem rust pathogen through somatic hybridization.</title>
        <authorList>
            <person name="Li F."/>
            <person name="Upadhyaya N.M."/>
            <person name="Sperschneider J."/>
            <person name="Matny O."/>
            <person name="Nguyen-Phuc H."/>
            <person name="Mago R."/>
            <person name="Raley C."/>
            <person name="Miller M.E."/>
            <person name="Silverstein K.A.T."/>
            <person name="Henningsen E."/>
            <person name="Hirsch C.D."/>
            <person name="Visser B."/>
            <person name="Pretorius Z.A."/>
            <person name="Steffenson B.J."/>
            <person name="Schwessinger B."/>
            <person name="Dodds P.N."/>
            <person name="Figueroa M."/>
        </authorList>
    </citation>
    <scope>NUCLEOTIDE SEQUENCE [LARGE SCALE GENOMIC DNA]</scope>
    <source>
        <strain evidence="1 2">Ug99</strain>
    </source>
</reference>